<comment type="catalytic activity">
    <reaction evidence="20">
        <text>D-glucuronate(out) + H(+)(out) = D-glucuronate(in) + H(+)(in)</text>
        <dbReference type="Rhea" id="RHEA:72591"/>
        <dbReference type="ChEBI" id="CHEBI:15378"/>
        <dbReference type="ChEBI" id="CHEBI:58720"/>
    </reaction>
    <physiologicalReaction direction="left-to-right" evidence="20">
        <dbReference type="Rhea" id="RHEA:72592"/>
    </physiologicalReaction>
</comment>
<evidence type="ECO:0000256" key="17">
    <source>
        <dbReference type="ARBA" id="ARBA00050625"/>
    </source>
</evidence>
<comment type="catalytic activity">
    <reaction evidence="15">
        <text>2 nitrate(out) + H(+)(out) = 2 nitrate(in) + H(+)(in)</text>
        <dbReference type="Rhea" id="RHEA:71539"/>
        <dbReference type="ChEBI" id="CHEBI:15378"/>
        <dbReference type="ChEBI" id="CHEBI:17632"/>
    </reaction>
    <physiologicalReaction direction="left-to-right" evidence="15">
        <dbReference type="Rhea" id="RHEA:71540"/>
    </physiologicalReaction>
</comment>
<evidence type="ECO:0000256" key="7">
    <source>
        <dbReference type="ARBA" id="ARBA00022692"/>
    </source>
</evidence>
<evidence type="ECO:0000256" key="23">
    <source>
        <dbReference type="ARBA" id="ARBA00080244"/>
    </source>
</evidence>
<evidence type="ECO:0000256" key="11">
    <source>
        <dbReference type="ARBA" id="ARBA00023136"/>
    </source>
</evidence>
<evidence type="ECO:0000256" key="24">
    <source>
        <dbReference type="ARBA" id="ARBA00081195"/>
    </source>
</evidence>
<evidence type="ECO:0000256" key="16">
    <source>
        <dbReference type="ARBA" id="ARBA00050554"/>
    </source>
</evidence>
<dbReference type="InterPro" id="IPR036259">
    <property type="entry name" value="MFS_trans_sf"/>
</dbReference>
<feature type="transmembrane region" description="Helical" evidence="26">
    <location>
        <begin position="409"/>
        <end position="433"/>
    </location>
</feature>
<keyword evidence="6" id="KW-1003">Cell membrane</keyword>
<feature type="transmembrane region" description="Helical" evidence="26">
    <location>
        <begin position="445"/>
        <end position="463"/>
    </location>
</feature>
<evidence type="ECO:0000259" key="27">
    <source>
        <dbReference type="PROSITE" id="PS50850"/>
    </source>
</evidence>
<evidence type="ECO:0000256" key="3">
    <source>
        <dbReference type="ARBA" id="ARBA00004638"/>
    </source>
</evidence>
<sequence length="503" mass="55696">MVFKEIKRSQSHYNVGARPQKTDGSDVSWKFWKTRRYIVALLAFLGFFNLYTLRVNLSVAIVDMTQKKNITLENGDTVVKSEFDWNSQLQGYILSSFFYGYLTTQVIGGYLATKFGGKNIFLIGVGITALLTLFTPIAAKSSAYFLIAIRIAEGIFEGVTVPAINAVWAQWSPPLERSRLITISYSGSFVGTVVAMPVCSLLAASMGWESIFYTFGAVGLLWCVFWIFIVSDTPAGDSSISAKELEYIQKSIESENSQKNEENTPVPWLSMFTSLPVWAIAVGFFCETWGFYTMLTYLPKIMKNVLKFDIKSAGFISALPYLTMAIMMQLGGQIADRLMVKQILSTTQVRKLFTCAGFLSQMAFILGAGFWLSQAGITFCLVMGVGFGGFALAGFGVNGLDIAPKYASILVGFSNSFGTVPGIISPILTGYLVTHEDDINEWRTIFYISSAIYLFGAIFYGIYASGQLQPWVQTNLSVDQVDEEKYPDKTTTKQISDNKISQT</sequence>
<dbReference type="PROSITE" id="PS50850">
    <property type="entry name" value="MFS"/>
    <property type="match status" value="1"/>
</dbReference>
<dbReference type="Gene3D" id="1.20.1250.20">
    <property type="entry name" value="MFS general substrate transporter like domains"/>
    <property type="match status" value="2"/>
</dbReference>
<proteinExistence type="predicted"/>
<protein>
    <recommendedName>
        <fullName evidence="22">Sialin</fullName>
    </recommendedName>
    <alternativeName>
        <fullName evidence="25">H(+)/nitrate cotransporter</fullName>
    </alternativeName>
    <alternativeName>
        <fullName evidence="23">H(+)/sialic acid cotransporter</fullName>
    </alternativeName>
    <alternativeName>
        <fullName evidence="24">Vesicular excitatory amino acid transporter</fullName>
    </alternativeName>
</protein>
<keyword evidence="8" id="KW-0769">Symport</keyword>
<keyword evidence="13" id="KW-0458">Lysosome</keyword>
<name>A0A9N9SWW3_DIABA</name>
<evidence type="ECO:0000256" key="22">
    <source>
        <dbReference type="ARBA" id="ARBA00069713"/>
    </source>
</evidence>
<dbReference type="GO" id="GO:0005765">
    <property type="term" value="C:lysosomal membrane"/>
    <property type="evidence" value="ECO:0007669"/>
    <property type="project" value="UniProtKB-SubCell"/>
</dbReference>
<dbReference type="Proteomes" id="UP001153709">
    <property type="component" value="Chromosome 3"/>
</dbReference>
<feature type="transmembrane region" description="Helical" evidence="26">
    <location>
        <begin position="210"/>
        <end position="230"/>
    </location>
</feature>
<evidence type="ECO:0000256" key="18">
    <source>
        <dbReference type="ARBA" id="ARBA00051403"/>
    </source>
</evidence>
<feature type="transmembrane region" description="Helical" evidence="26">
    <location>
        <begin position="37"/>
        <end position="57"/>
    </location>
</feature>
<feature type="transmembrane region" description="Helical" evidence="26">
    <location>
        <begin position="268"/>
        <end position="292"/>
    </location>
</feature>
<evidence type="ECO:0000256" key="25">
    <source>
        <dbReference type="ARBA" id="ARBA00081925"/>
    </source>
</evidence>
<feature type="transmembrane region" description="Helical" evidence="26">
    <location>
        <begin position="352"/>
        <end position="370"/>
    </location>
</feature>
<dbReference type="InterPro" id="IPR050382">
    <property type="entry name" value="MFS_Na/Anion_cotransporter"/>
</dbReference>
<evidence type="ECO:0000256" key="1">
    <source>
        <dbReference type="ARBA" id="ARBA00004432"/>
    </source>
</evidence>
<dbReference type="FunFam" id="1.20.1250.20:FF:000003">
    <property type="entry name" value="Solute carrier family 17 member 3"/>
    <property type="match status" value="1"/>
</dbReference>
<dbReference type="InterPro" id="IPR020846">
    <property type="entry name" value="MFS_dom"/>
</dbReference>
<dbReference type="GO" id="GO:0016323">
    <property type="term" value="C:basolateral plasma membrane"/>
    <property type="evidence" value="ECO:0007669"/>
    <property type="project" value="UniProtKB-SubCell"/>
</dbReference>
<comment type="function">
    <text evidence="21">Receptor for CM101, a polysaccharide produced by group B Streptococcus with antipathoangiogenic properties.</text>
</comment>
<dbReference type="Pfam" id="PF07690">
    <property type="entry name" value="MFS_1"/>
    <property type="match status" value="1"/>
</dbReference>
<comment type="catalytic activity">
    <reaction evidence="19">
        <text>L-glutamate(out) = L-glutamate(in)</text>
        <dbReference type="Rhea" id="RHEA:66336"/>
        <dbReference type="ChEBI" id="CHEBI:29985"/>
    </reaction>
    <physiologicalReaction direction="left-to-right" evidence="19">
        <dbReference type="Rhea" id="RHEA:66337"/>
    </physiologicalReaction>
</comment>
<keyword evidence="5" id="KW-0813">Transport</keyword>
<evidence type="ECO:0000256" key="4">
    <source>
        <dbReference type="ARBA" id="ARBA00004656"/>
    </source>
</evidence>
<feature type="transmembrane region" description="Helical" evidence="26">
    <location>
        <begin position="376"/>
        <end position="397"/>
    </location>
</feature>
<evidence type="ECO:0000313" key="29">
    <source>
        <dbReference type="Proteomes" id="UP001153709"/>
    </source>
</evidence>
<dbReference type="GO" id="GO:0006820">
    <property type="term" value="P:monoatomic anion transport"/>
    <property type="evidence" value="ECO:0007669"/>
    <property type="project" value="TreeGrafter"/>
</dbReference>
<keyword evidence="7 26" id="KW-0812">Transmembrane</keyword>
<evidence type="ECO:0000256" key="12">
    <source>
        <dbReference type="ARBA" id="ARBA00023180"/>
    </source>
</evidence>
<evidence type="ECO:0000256" key="10">
    <source>
        <dbReference type="ARBA" id="ARBA00023018"/>
    </source>
</evidence>
<dbReference type="SUPFAM" id="SSF103473">
    <property type="entry name" value="MFS general substrate transporter"/>
    <property type="match status" value="1"/>
</dbReference>
<feature type="transmembrane region" description="Helical" evidence="26">
    <location>
        <begin position="92"/>
        <end position="113"/>
    </location>
</feature>
<dbReference type="AlphaFoldDB" id="A0A9N9SWW3"/>
<dbReference type="EMBL" id="OU898278">
    <property type="protein sequence ID" value="CAG9830858.1"/>
    <property type="molecule type" value="Genomic_DNA"/>
</dbReference>
<dbReference type="CDD" id="cd17318">
    <property type="entry name" value="MFS_SLC17"/>
    <property type="match status" value="1"/>
</dbReference>
<keyword evidence="11 26" id="KW-0472">Membrane</keyword>
<dbReference type="FunFam" id="1.20.1250.20:FF:000067">
    <property type="entry name" value="sialin isoform X2"/>
    <property type="match status" value="1"/>
</dbReference>
<feature type="transmembrane region" description="Helical" evidence="26">
    <location>
        <begin position="180"/>
        <end position="204"/>
    </location>
</feature>
<comment type="catalytic activity">
    <reaction evidence="18">
        <text>N-acetyl-L-aspartyl-L-glutamate(out) = N-acetyl-L-aspartyl-L-glutamate(in)</text>
        <dbReference type="Rhea" id="RHEA:72599"/>
        <dbReference type="ChEBI" id="CHEBI:76931"/>
    </reaction>
    <physiologicalReaction direction="left-to-right" evidence="18">
        <dbReference type="Rhea" id="RHEA:72600"/>
    </physiologicalReaction>
</comment>
<dbReference type="OrthoDB" id="2985014at2759"/>
<dbReference type="GO" id="GO:0015293">
    <property type="term" value="F:symporter activity"/>
    <property type="evidence" value="ECO:0007669"/>
    <property type="project" value="UniProtKB-KW"/>
</dbReference>
<evidence type="ECO:0000256" key="21">
    <source>
        <dbReference type="ARBA" id="ARBA00056891"/>
    </source>
</evidence>
<evidence type="ECO:0000256" key="15">
    <source>
        <dbReference type="ARBA" id="ARBA00050101"/>
    </source>
</evidence>
<keyword evidence="12" id="KW-0325">Glycoprotein</keyword>
<keyword evidence="14" id="KW-0968">Cytoplasmic vesicle</keyword>
<evidence type="ECO:0000256" key="26">
    <source>
        <dbReference type="SAM" id="Phobius"/>
    </source>
</evidence>
<keyword evidence="10" id="KW-0770">Synapse</keyword>
<evidence type="ECO:0000256" key="14">
    <source>
        <dbReference type="ARBA" id="ARBA00023329"/>
    </source>
</evidence>
<accession>A0A9N9SWW3</accession>
<dbReference type="PANTHER" id="PTHR11662:SF455">
    <property type="entry name" value="GH23975P"/>
    <property type="match status" value="1"/>
</dbReference>
<evidence type="ECO:0000256" key="20">
    <source>
        <dbReference type="ARBA" id="ARBA00051612"/>
    </source>
</evidence>
<evidence type="ECO:0000256" key="9">
    <source>
        <dbReference type="ARBA" id="ARBA00022989"/>
    </source>
</evidence>
<dbReference type="GO" id="GO:0030672">
    <property type="term" value="C:synaptic vesicle membrane"/>
    <property type="evidence" value="ECO:0007669"/>
    <property type="project" value="UniProtKB-SubCell"/>
</dbReference>
<gene>
    <name evidence="28" type="ORF">DIABBA_LOCUS4514</name>
</gene>
<feature type="domain" description="Major facilitator superfamily (MFS) profile" evidence="27">
    <location>
        <begin position="35"/>
        <end position="468"/>
    </location>
</feature>
<evidence type="ECO:0000313" key="28">
    <source>
        <dbReference type="EMBL" id="CAG9830858.1"/>
    </source>
</evidence>
<dbReference type="GO" id="GO:0046942">
    <property type="term" value="P:carboxylic acid transport"/>
    <property type="evidence" value="ECO:0007669"/>
    <property type="project" value="UniProtKB-ARBA"/>
</dbReference>
<evidence type="ECO:0000256" key="6">
    <source>
        <dbReference type="ARBA" id="ARBA00022475"/>
    </source>
</evidence>
<feature type="transmembrane region" description="Helical" evidence="26">
    <location>
        <begin position="120"/>
        <end position="139"/>
    </location>
</feature>
<comment type="catalytic activity">
    <reaction evidence="16">
        <text>L-aspartate(out) = L-aspartate(in)</text>
        <dbReference type="Rhea" id="RHEA:66332"/>
        <dbReference type="ChEBI" id="CHEBI:29991"/>
    </reaction>
    <physiologicalReaction direction="left-to-right" evidence="16">
        <dbReference type="Rhea" id="RHEA:66333"/>
    </physiologicalReaction>
</comment>
<keyword evidence="29" id="KW-1185">Reference proteome</keyword>
<evidence type="ECO:0000256" key="8">
    <source>
        <dbReference type="ARBA" id="ARBA00022847"/>
    </source>
</evidence>
<comment type="subcellular location">
    <subcellularLocation>
        <location evidence="2">Basolateral cell membrane</location>
        <topology evidence="2">Multi-pass membrane protein</topology>
    </subcellularLocation>
    <subcellularLocation>
        <location evidence="3">Cytoplasmic vesicle</location>
        <location evidence="3">Secretory vesicle membrane</location>
        <topology evidence="3">Multi-pass membrane protein</topology>
    </subcellularLocation>
    <subcellularLocation>
        <location evidence="1">Cytoplasmic vesicle</location>
        <location evidence="1">Secretory vesicle</location>
        <location evidence="1">Synaptic vesicle membrane</location>
    </subcellularLocation>
    <subcellularLocation>
        <location evidence="4">Lysosome membrane</location>
    </subcellularLocation>
</comment>
<evidence type="ECO:0000256" key="19">
    <source>
        <dbReference type="ARBA" id="ARBA00051447"/>
    </source>
</evidence>
<evidence type="ECO:0000256" key="13">
    <source>
        <dbReference type="ARBA" id="ARBA00023228"/>
    </source>
</evidence>
<reference evidence="28" key="1">
    <citation type="submission" date="2022-01" db="EMBL/GenBank/DDBJ databases">
        <authorList>
            <person name="King R."/>
        </authorList>
    </citation>
    <scope>NUCLEOTIDE SEQUENCE</scope>
</reference>
<evidence type="ECO:0000256" key="5">
    <source>
        <dbReference type="ARBA" id="ARBA00022448"/>
    </source>
</evidence>
<dbReference type="PANTHER" id="PTHR11662">
    <property type="entry name" value="SOLUTE CARRIER FAMILY 17"/>
    <property type="match status" value="1"/>
</dbReference>
<evidence type="ECO:0000256" key="2">
    <source>
        <dbReference type="ARBA" id="ARBA00004554"/>
    </source>
</evidence>
<organism evidence="28 29">
    <name type="scientific">Diabrotica balteata</name>
    <name type="common">Banded cucumber beetle</name>
    <dbReference type="NCBI Taxonomy" id="107213"/>
    <lineage>
        <taxon>Eukaryota</taxon>
        <taxon>Metazoa</taxon>
        <taxon>Ecdysozoa</taxon>
        <taxon>Arthropoda</taxon>
        <taxon>Hexapoda</taxon>
        <taxon>Insecta</taxon>
        <taxon>Pterygota</taxon>
        <taxon>Neoptera</taxon>
        <taxon>Endopterygota</taxon>
        <taxon>Coleoptera</taxon>
        <taxon>Polyphaga</taxon>
        <taxon>Cucujiformia</taxon>
        <taxon>Chrysomeloidea</taxon>
        <taxon>Chrysomelidae</taxon>
        <taxon>Galerucinae</taxon>
        <taxon>Diabroticina</taxon>
        <taxon>Diabroticites</taxon>
        <taxon>Diabrotica</taxon>
    </lineage>
</organism>
<dbReference type="InterPro" id="IPR011701">
    <property type="entry name" value="MFS"/>
</dbReference>
<comment type="catalytic activity">
    <reaction evidence="17">
        <text>N-acetylneuraminate(in) + H(+)(in) = N-acetylneuraminate(out) + H(+)(out)</text>
        <dbReference type="Rhea" id="RHEA:28987"/>
        <dbReference type="ChEBI" id="CHEBI:15378"/>
        <dbReference type="ChEBI" id="CHEBI:35418"/>
    </reaction>
    <physiologicalReaction direction="right-to-left" evidence="17">
        <dbReference type="Rhea" id="RHEA:28989"/>
    </physiologicalReaction>
</comment>
<keyword evidence="9 26" id="KW-1133">Transmembrane helix</keyword>